<dbReference type="STRING" id="109280.ENSHCOP00000007592"/>
<dbReference type="PANTHER" id="PTHR46222:SF3">
    <property type="entry name" value="PEPTIDYLPROLYL ISOMERASE"/>
    <property type="match status" value="1"/>
</dbReference>
<feature type="signal peptide" evidence="3">
    <location>
        <begin position="1"/>
        <end position="25"/>
    </location>
</feature>
<dbReference type="GO" id="GO:0003755">
    <property type="term" value="F:peptidyl-prolyl cis-trans isomerase activity"/>
    <property type="evidence" value="ECO:0007669"/>
    <property type="project" value="InterPro"/>
</dbReference>
<evidence type="ECO:0000256" key="2">
    <source>
        <dbReference type="ARBA" id="ARBA00022737"/>
    </source>
</evidence>
<dbReference type="GeneTree" id="ENSGT00940000181431"/>
<dbReference type="Ensembl" id="ENSHCOT00000001733.1">
    <property type="protein sequence ID" value="ENSHCOP00000007592.1"/>
    <property type="gene ID" value="ENSHCOG00000009652.1"/>
</dbReference>
<dbReference type="PANTHER" id="PTHR46222">
    <property type="entry name" value="PEPTIDYL-PROLYL CIS-TRANS ISOMERASE FKBP7/14"/>
    <property type="match status" value="1"/>
</dbReference>
<dbReference type="AlphaFoldDB" id="A0A3Q2XTQ8"/>
<dbReference type="InterPro" id="IPR052273">
    <property type="entry name" value="PPIase_FKBP"/>
</dbReference>
<evidence type="ECO:0000313" key="4">
    <source>
        <dbReference type="Ensembl" id="ENSHCOP00000007592.1"/>
    </source>
</evidence>
<evidence type="ECO:0000256" key="3">
    <source>
        <dbReference type="SAM" id="SignalP"/>
    </source>
</evidence>
<reference evidence="4" key="1">
    <citation type="submission" date="2025-08" db="UniProtKB">
        <authorList>
            <consortium name="Ensembl"/>
        </authorList>
    </citation>
    <scope>IDENTIFICATION</scope>
</reference>
<reference evidence="4" key="2">
    <citation type="submission" date="2025-09" db="UniProtKB">
        <authorList>
            <consortium name="Ensembl"/>
        </authorList>
    </citation>
    <scope>IDENTIFICATION</scope>
</reference>
<protein>
    <recommendedName>
        <fullName evidence="6">Peptidylprolyl isomerase</fullName>
    </recommendedName>
</protein>
<dbReference type="InterPro" id="IPR046357">
    <property type="entry name" value="PPIase_dom_sf"/>
</dbReference>
<evidence type="ECO:0000256" key="1">
    <source>
        <dbReference type="ARBA" id="ARBA00022729"/>
    </source>
</evidence>
<dbReference type="Proteomes" id="UP000264820">
    <property type="component" value="Unplaced"/>
</dbReference>
<dbReference type="Gene3D" id="3.10.50.40">
    <property type="match status" value="1"/>
</dbReference>
<keyword evidence="5" id="KW-1185">Reference proteome</keyword>
<name>A0A3Q2XTQ8_HIPCM</name>
<dbReference type="SUPFAM" id="SSF54534">
    <property type="entry name" value="FKBP-like"/>
    <property type="match status" value="1"/>
</dbReference>
<evidence type="ECO:0008006" key="6">
    <source>
        <dbReference type="Google" id="ProtNLM"/>
    </source>
</evidence>
<keyword evidence="2" id="KW-0677">Repeat</keyword>
<organism evidence="4 5">
    <name type="scientific">Hippocampus comes</name>
    <name type="common">Tiger tail seahorse</name>
    <dbReference type="NCBI Taxonomy" id="109280"/>
    <lineage>
        <taxon>Eukaryota</taxon>
        <taxon>Metazoa</taxon>
        <taxon>Chordata</taxon>
        <taxon>Craniata</taxon>
        <taxon>Vertebrata</taxon>
        <taxon>Euteleostomi</taxon>
        <taxon>Actinopterygii</taxon>
        <taxon>Neopterygii</taxon>
        <taxon>Teleostei</taxon>
        <taxon>Neoteleostei</taxon>
        <taxon>Acanthomorphata</taxon>
        <taxon>Syngnathiaria</taxon>
        <taxon>Syngnathiformes</taxon>
        <taxon>Syngnathoidei</taxon>
        <taxon>Syngnathidae</taxon>
        <taxon>Hippocampus</taxon>
    </lineage>
</organism>
<accession>A0A3Q2XTQ8</accession>
<feature type="chain" id="PRO_5018636430" description="Peptidylprolyl isomerase" evidence="3">
    <location>
        <begin position="26"/>
        <end position="87"/>
    </location>
</feature>
<proteinExistence type="predicted"/>
<keyword evidence="1 3" id="KW-0732">Signal</keyword>
<evidence type="ECO:0000313" key="5">
    <source>
        <dbReference type="Proteomes" id="UP000264820"/>
    </source>
</evidence>
<sequence>KHNRTWNVYTFLFVSNILRDASVWADDEVKIEVVYQPDTCEKKSKRGDLMNVHYDGFLAKDGSQFYCRSVGKRLLLHSLVTSSKLFV</sequence>